<evidence type="ECO:0000313" key="1">
    <source>
        <dbReference type="EMBL" id="MPN22754.1"/>
    </source>
</evidence>
<protein>
    <submittedName>
        <fullName evidence="1">Uncharacterized protein</fullName>
    </submittedName>
</protein>
<name>A0A645GFM1_9ZZZZ</name>
<comment type="caution">
    <text evidence="1">The sequence shown here is derived from an EMBL/GenBank/DDBJ whole genome shotgun (WGS) entry which is preliminary data.</text>
</comment>
<sequence length="87" mass="9771">MAVAGDISKDVGFDWDSLQKTSVSQTLRAPVISKLIVDFEFKDTERKPINYQPFTFLFGEHILRSPQPAYSFCGEIVPLYCIGDGQP</sequence>
<accession>A0A645GFM1</accession>
<dbReference type="AlphaFoldDB" id="A0A645GFM1"/>
<reference evidence="1" key="1">
    <citation type="submission" date="2019-08" db="EMBL/GenBank/DDBJ databases">
        <authorList>
            <person name="Kucharzyk K."/>
            <person name="Murdoch R.W."/>
            <person name="Higgins S."/>
            <person name="Loffler F."/>
        </authorList>
    </citation>
    <scope>NUCLEOTIDE SEQUENCE</scope>
</reference>
<organism evidence="1">
    <name type="scientific">bioreactor metagenome</name>
    <dbReference type="NCBI Taxonomy" id="1076179"/>
    <lineage>
        <taxon>unclassified sequences</taxon>
        <taxon>metagenomes</taxon>
        <taxon>ecological metagenomes</taxon>
    </lineage>
</organism>
<proteinExistence type="predicted"/>
<gene>
    <name evidence="1" type="ORF">SDC9_170137</name>
</gene>
<dbReference type="EMBL" id="VSSQ01071061">
    <property type="protein sequence ID" value="MPN22754.1"/>
    <property type="molecule type" value="Genomic_DNA"/>
</dbReference>